<evidence type="ECO:0000313" key="4">
    <source>
        <dbReference type="Proteomes" id="UP000278437"/>
    </source>
</evidence>
<dbReference type="InterPro" id="IPR000983">
    <property type="entry name" value="Bac_GSPG_pilin"/>
</dbReference>
<keyword evidence="2" id="KW-0812">Transmembrane</keyword>
<gene>
    <name evidence="3" type="primary">pilE1</name>
    <name evidence="3" type="ORF">STH12_00459</name>
</gene>
<dbReference type="PRINTS" id="PR00813">
    <property type="entry name" value="BCTERIALGSPG"/>
</dbReference>
<evidence type="ECO:0000313" key="3">
    <source>
        <dbReference type="EMBL" id="AZQ09610.1"/>
    </source>
</evidence>
<dbReference type="InterPro" id="IPR012902">
    <property type="entry name" value="N_methyl_site"/>
</dbReference>
<accession>A0ABM7CZS2</accession>
<dbReference type="InterPro" id="IPR031982">
    <property type="entry name" value="PilE-like"/>
</dbReference>
<evidence type="ECO:0000256" key="2">
    <source>
        <dbReference type="SAM" id="Phobius"/>
    </source>
</evidence>
<evidence type="ECO:0000256" key="1">
    <source>
        <dbReference type="ARBA" id="ARBA00022481"/>
    </source>
</evidence>
<dbReference type="Gene3D" id="3.30.700.10">
    <property type="entry name" value="Glycoprotein, Type 4 Pilin"/>
    <property type="match status" value="1"/>
</dbReference>
<dbReference type="Pfam" id="PF07963">
    <property type="entry name" value="N_methyl"/>
    <property type="match status" value="1"/>
</dbReference>
<keyword evidence="2" id="KW-1133">Transmembrane helix</keyword>
<protein>
    <submittedName>
        <fullName evidence="3">Fimbrial protein</fullName>
    </submittedName>
</protein>
<dbReference type="RefSeq" id="WP_126166060.1">
    <property type="nucleotide sequence ID" value="NZ_CP020373.1"/>
</dbReference>
<organism evidence="3 4">
    <name type="scientific">Shewanella khirikhana</name>
    <dbReference type="NCBI Taxonomy" id="1965282"/>
    <lineage>
        <taxon>Bacteria</taxon>
        <taxon>Pseudomonadati</taxon>
        <taxon>Pseudomonadota</taxon>
        <taxon>Gammaproteobacteria</taxon>
        <taxon>Alteromonadales</taxon>
        <taxon>Shewanellaceae</taxon>
        <taxon>Shewanella</taxon>
    </lineage>
</organism>
<dbReference type="SUPFAM" id="SSF54523">
    <property type="entry name" value="Pili subunits"/>
    <property type="match status" value="1"/>
</dbReference>
<feature type="transmembrane region" description="Helical" evidence="2">
    <location>
        <begin position="6"/>
        <end position="28"/>
    </location>
</feature>
<dbReference type="NCBIfam" id="TIGR02532">
    <property type="entry name" value="IV_pilin_GFxxxE"/>
    <property type="match status" value="1"/>
</dbReference>
<dbReference type="EMBL" id="CP020373">
    <property type="protein sequence ID" value="AZQ09610.1"/>
    <property type="molecule type" value="Genomic_DNA"/>
</dbReference>
<name>A0ABM7CZS2_9GAMM</name>
<reference evidence="4" key="1">
    <citation type="submission" date="2017-03" db="EMBL/GenBank/DDBJ databases">
        <title>Full genome sequence of a non-lethal Shewanella isolate that potentiates virulence of Vibio parahaemolyticus causing acute hepatopancreatic necrosis disease (AHPND) in shrimp.</title>
        <authorList>
            <person name="Prachumwat A."/>
            <person name="Sritunyalucksana K."/>
        </authorList>
    </citation>
    <scope>NUCLEOTIDE SEQUENCE [LARGE SCALE GENOMIC DNA]</scope>
    <source>
        <strain evidence="4">TH2012</strain>
    </source>
</reference>
<keyword evidence="4" id="KW-1185">Reference proteome</keyword>
<dbReference type="Proteomes" id="UP000278437">
    <property type="component" value="Chromosome"/>
</dbReference>
<keyword evidence="1" id="KW-0488">Methylation</keyword>
<proteinExistence type="predicted"/>
<dbReference type="InterPro" id="IPR045584">
    <property type="entry name" value="Pilin-like"/>
</dbReference>
<sequence length="134" mass="14401">MKKQVIGYTLIEVLITVGIVAILASIAYPSYVKYAAKGNRSEGQAAVMRVANLQEQYYLDHRTYAADMTKLGLAADPFISENGHYSVDATTADSGASFTITATPQGAQASRDTECTTLTITDTGVKGPNQECWK</sequence>
<keyword evidence="2" id="KW-0472">Membrane</keyword>
<dbReference type="Pfam" id="PF16732">
    <property type="entry name" value="ComP_DUS"/>
    <property type="match status" value="1"/>
</dbReference>